<sequence length="316" mass="36483">MTGAPDSQTKSNDNDIAHQLAGQEFRMEEYPQINDTIGYNTYDPEGDTLDDDDRSDYSRGSWYRVATPLPSPPSPPPEHESGLSEPDDDGFQNVDAEDYREYERCTDDEEVDSIIMLAIRQFGSVTQNDYERIRYSYRHKLQLMSTQRLRTRIAALSGVEPENVDCCLKYVMHSLDSTPKRMSVRNATNPVTTTRVDLERPFSTSCHPTLRAYFNNPDFIRKMLYRFNFVRQPGEMNDFFNSSRYDKLLHTNIVIDGDDTGVPHFPGKHDIALAIMTDGVQIFDQVLPRLTRAGRSWPRTLTCRRRNELRCGILFR</sequence>
<evidence type="ECO:0000256" key="1">
    <source>
        <dbReference type="SAM" id="MobiDB-lite"/>
    </source>
</evidence>
<dbReference type="Proteomes" id="UP000650533">
    <property type="component" value="Chromosome 15"/>
</dbReference>
<dbReference type="EMBL" id="CP059672">
    <property type="protein sequence ID" value="QRW26362.1"/>
    <property type="molecule type" value="Genomic_DNA"/>
</dbReference>
<gene>
    <name evidence="2" type="ORF">RhiXN_12023</name>
</gene>
<dbReference type="GeneID" id="67034301"/>
<feature type="compositionally biased region" description="Polar residues" evidence="1">
    <location>
        <begin position="1"/>
        <end position="11"/>
    </location>
</feature>
<dbReference type="KEGG" id="rsx:RhiXN_12023"/>
<protein>
    <submittedName>
        <fullName evidence="2">Transposase family Tnp2 protein</fullName>
    </submittedName>
</protein>
<dbReference type="AlphaFoldDB" id="A0A8H8P8P8"/>
<feature type="region of interest" description="Disordered" evidence="1">
    <location>
        <begin position="1"/>
        <end position="93"/>
    </location>
</feature>
<name>A0A8H8P8P8_9AGAM</name>
<evidence type="ECO:0000313" key="3">
    <source>
        <dbReference type="Proteomes" id="UP000650533"/>
    </source>
</evidence>
<proteinExistence type="predicted"/>
<feature type="compositionally biased region" description="Acidic residues" evidence="1">
    <location>
        <begin position="44"/>
        <end position="54"/>
    </location>
</feature>
<reference evidence="2" key="1">
    <citation type="submission" date="2020-05" db="EMBL/GenBank/DDBJ databases">
        <title>Evolutionary and genomic comparisons of hybrid uninucleate and nonhybrid Rhizoctonia fungi.</title>
        <authorList>
            <person name="Li C."/>
            <person name="Chen X."/>
        </authorList>
    </citation>
    <scope>NUCLEOTIDE SEQUENCE</scope>
    <source>
        <strain evidence="2">AG-1 IA</strain>
    </source>
</reference>
<organism evidence="2 3">
    <name type="scientific">Rhizoctonia solani</name>
    <dbReference type="NCBI Taxonomy" id="456999"/>
    <lineage>
        <taxon>Eukaryota</taxon>
        <taxon>Fungi</taxon>
        <taxon>Dikarya</taxon>
        <taxon>Basidiomycota</taxon>
        <taxon>Agaricomycotina</taxon>
        <taxon>Agaricomycetes</taxon>
        <taxon>Cantharellales</taxon>
        <taxon>Ceratobasidiaceae</taxon>
        <taxon>Rhizoctonia</taxon>
    </lineage>
</organism>
<evidence type="ECO:0000313" key="2">
    <source>
        <dbReference type="EMBL" id="QRW26362.1"/>
    </source>
</evidence>
<accession>A0A8H8P8P8</accession>
<dbReference type="RefSeq" id="XP_043186599.1">
    <property type="nucleotide sequence ID" value="XM_043331838.1"/>
</dbReference>